<dbReference type="PANTHER" id="PTHR46300">
    <property type="entry name" value="P450, PUTATIVE (EUROFUNG)-RELATED-RELATED"/>
    <property type="match status" value="1"/>
</dbReference>
<dbReference type="AlphaFoldDB" id="A0A8H6N350"/>
<dbReference type="PANTHER" id="PTHR46300:SF2">
    <property type="entry name" value="CYTOCHROME P450 MONOOXYGENASE ALNH-RELATED"/>
    <property type="match status" value="1"/>
</dbReference>
<organism evidence="6 7">
    <name type="scientific">Colletotrichum plurivorum</name>
    <dbReference type="NCBI Taxonomy" id="2175906"/>
    <lineage>
        <taxon>Eukaryota</taxon>
        <taxon>Fungi</taxon>
        <taxon>Dikarya</taxon>
        <taxon>Ascomycota</taxon>
        <taxon>Pezizomycotina</taxon>
        <taxon>Sordariomycetes</taxon>
        <taxon>Hypocreomycetidae</taxon>
        <taxon>Glomerellales</taxon>
        <taxon>Glomerellaceae</taxon>
        <taxon>Colletotrichum</taxon>
        <taxon>Colletotrichum orchidearum species complex</taxon>
    </lineage>
</organism>
<gene>
    <name evidence="6" type="ORF">CPLU01_13490</name>
</gene>
<dbReference type="InterPro" id="IPR036396">
    <property type="entry name" value="Cyt_P450_sf"/>
</dbReference>
<keyword evidence="5" id="KW-0503">Monooxygenase</keyword>
<evidence type="ECO:0000256" key="4">
    <source>
        <dbReference type="ARBA" id="ARBA00023004"/>
    </source>
</evidence>
<comment type="similarity">
    <text evidence="1">Belongs to the cytochrome P450 family.</text>
</comment>
<keyword evidence="7" id="KW-1185">Reference proteome</keyword>
<name>A0A8H6N350_9PEZI</name>
<keyword evidence="4" id="KW-0408">Iron</keyword>
<comment type="caution">
    <text evidence="6">The sequence shown here is derived from an EMBL/GenBank/DDBJ whole genome shotgun (WGS) entry which is preliminary data.</text>
</comment>
<evidence type="ECO:0000313" key="6">
    <source>
        <dbReference type="EMBL" id="KAF6817715.1"/>
    </source>
</evidence>
<evidence type="ECO:0000256" key="3">
    <source>
        <dbReference type="ARBA" id="ARBA00023002"/>
    </source>
</evidence>
<dbReference type="Gene3D" id="1.10.630.10">
    <property type="entry name" value="Cytochrome P450"/>
    <property type="match status" value="1"/>
</dbReference>
<evidence type="ECO:0000256" key="1">
    <source>
        <dbReference type="ARBA" id="ARBA00010617"/>
    </source>
</evidence>
<proteinExistence type="inferred from homology"/>
<dbReference type="InterPro" id="IPR002401">
    <property type="entry name" value="Cyt_P450_E_grp-I"/>
</dbReference>
<evidence type="ECO:0000256" key="5">
    <source>
        <dbReference type="ARBA" id="ARBA00023033"/>
    </source>
</evidence>
<dbReference type="Pfam" id="PF00067">
    <property type="entry name" value="p450"/>
    <property type="match status" value="1"/>
</dbReference>
<sequence>MKQISPGTARIYQVLLLLALALSLLFLGAARLWARLRRSELRLPPQPPGNTILGHLPELIRENRARRWHLRLNEWAREYGPIFRVRTGYIVDYYVNSDHMVKNQRKVIQQLLTSVQQADKIIPLIEYETLKFLRDNVCDPNGGLSGARLYREIGRYTYSAFATAIMGMDVKPRFPGWDGMYHDTFPGSNIIDLIPGLGRLPLCLKPWEKKGRARYRRDLEWSMKRLRAAEKRMEGGDSSLRETFLGAVLSHEDLRGMSGREEVAVLSLALIVAAADTSRMTTWAFLEAMMMFPDVQAKAQEGIDRVVGDRVPTYEYYTRIPYIRMMMKEVWRWRPPVALGHPHITSRDMQVEQYHLPKGSRLHINAHAIGHDPEKHADPDRFWPERYEADNTTTMESINSQDPKKRDHFAFGAGCRVRK</sequence>
<dbReference type="Proteomes" id="UP000654918">
    <property type="component" value="Unassembled WGS sequence"/>
</dbReference>
<accession>A0A8H6N350</accession>
<dbReference type="SUPFAM" id="SSF48264">
    <property type="entry name" value="Cytochrome P450"/>
    <property type="match status" value="1"/>
</dbReference>
<dbReference type="GO" id="GO:0005506">
    <property type="term" value="F:iron ion binding"/>
    <property type="evidence" value="ECO:0007669"/>
    <property type="project" value="InterPro"/>
</dbReference>
<keyword evidence="3" id="KW-0560">Oxidoreductase</keyword>
<dbReference type="GO" id="GO:0020037">
    <property type="term" value="F:heme binding"/>
    <property type="evidence" value="ECO:0007669"/>
    <property type="project" value="InterPro"/>
</dbReference>
<dbReference type="GO" id="GO:0016705">
    <property type="term" value="F:oxidoreductase activity, acting on paired donors, with incorporation or reduction of molecular oxygen"/>
    <property type="evidence" value="ECO:0007669"/>
    <property type="project" value="InterPro"/>
</dbReference>
<dbReference type="EMBL" id="WIGO01000312">
    <property type="protein sequence ID" value="KAF6817715.1"/>
    <property type="molecule type" value="Genomic_DNA"/>
</dbReference>
<keyword evidence="2" id="KW-0479">Metal-binding</keyword>
<dbReference type="GO" id="GO:0004497">
    <property type="term" value="F:monooxygenase activity"/>
    <property type="evidence" value="ECO:0007669"/>
    <property type="project" value="InterPro"/>
</dbReference>
<evidence type="ECO:0000313" key="7">
    <source>
        <dbReference type="Proteomes" id="UP000654918"/>
    </source>
</evidence>
<dbReference type="InterPro" id="IPR050364">
    <property type="entry name" value="Cytochrome_P450_fung"/>
</dbReference>
<protein>
    <recommendedName>
        <fullName evidence="8">Cytochrome P450</fullName>
    </recommendedName>
</protein>
<reference evidence="6" key="1">
    <citation type="journal article" date="2020" name="Phytopathology">
        <title>Genome Sequence Resources of Colletotrichum truncatum, C. plurivorum, C. musicola, and C. sojae: Four Species Pathogenic to Soybean (Glycine max).</title>
        <authorList>
            <person name="Rogerio F."/>
            <person name="Boufleur T.R."/>
            <person name="Ciampi-Guillardi M."/>
            <person name="Sukno S.A."/>
            <person name="Thon M.R."/>
            <person name="Massola Junior N.S."/>
            <person name="Baroncelli R."/>
        </authorList>
    </citation>
    <scope>NUCLEOTIDE SEQUENCE</scope>
    <source>
        <strain evidence="6">LFN00145</strain>
    </source>
</reference>
<dbReference type="InterPro" id="IPR001128">
    <property type="entry name" value="Cyt_P450"/>
</dbReference>
<dbReference type="PRINTS" id="PR00463">
    <property type="entry name" value="EP450I"/>
</dbReference>
<evidence type="ECO:0008006" key="8">
    <source>
        <dbReference type="Google" id="ProtNLM"/>
    </source>
</evidence>
<evidence type="ECO:0000256" key="2">
    <source>
        <dbReference type="ARBA" id="ARBA00022723"/>
    </source>
</evidence>